<evidence type="ECO:0000256" key="1">
    <source>
        <dbReference type="ARBA" id="ARBA00004651"/>
    </source>
</evidence>
<dbReference type="InterPro" id="IPR043428">
    <property type="entry name" value="LivM-like"/>
</dbReference>
<organism evidence="7">
    <name type="scientific">freshwater metagenome</name>
    <dbReference type="NCBI Taxonomy" id="449393"/>
    <lineage>
        <taxon>unclassified sequences</taxon>
        <taxon>metagenomes</taxon>
        <taxon>ecological metagenomes</taxon>
    </lineage>
</organism>
<feature type="transmembrane region" description="Helical" evidence="6">
    <location>
        <begin position="33"/>
        <end position="49"/>
    </location>
</feature>
<feature type="transmembrane region" description="Helical" evidence="6">
    <location>
        <begin position="292"/>
        <end position="313"/>
    </location>
</feature>
<feature type="transmembrane region" description="Helical" evidence="6">
    <location>
        <begin position="161"/>
        <end position="181"/>
    </location>
</feature>
<feature type="transmembrane region" description="Helical" evidence="6">
    <location>
        <begin position="56"/>
        <end position="74"/>
    </location>
</feature>
<comment type="subcellular location">
    <subcellularLocation>
        <location evidence="1">Cell membrane</location>
        <topology evidence="1">Multi-pass membrane protein</topology>
    </subcellularLocation>
</comment>
<dbReference type="EMBL" id="CAFBPB010000081">
    <property type="protein sequence ID" value="CAB5005159.1"/>
    <property type="molecule type" value="Genomic_DNA"/>
</dbReference>
<evidence type="ECO:0000256" key="5">
    <source>
        <dbReference type="ARBA" id="ARBA00023136"/>
    </source>
</evidence>
<evidence type="ECO:0000313" key="8">
    <source>
        <dbReference type="EMBL" id="CAB5005159.1"/>
    </source>
</evidence>
<keyword evidence="3 6" id="KW-0812">Transmembrane</keyword>
<feature type="transmembrane region" description="Helical" evidence="6">
    <location>
        <begin position="236"/>
        <end position="256"/>
    </location>
</feature>
<feature type="transmembrane region" description="Helical" evidence="6">
    <location>
        <begin position="107"/>
        <end position="125"/>
    </location>
</feature>
<dbReference type="GO" id="GO:0015658">
    <property type="term" value="F:branched-chain amino acid transmembrane transporter activity"/>
    <property type="evidence" value="ECO:0007669"/>
    <property type="project" value="InterPro"/>
</dbReference>
<evidence type="ECO:0000256" key="3">
    <source>
        <dbReference type="ARBA" id="ARBA00022692"/>
    </source>
</evidence>
<dbReference type="Pfam" id="PF02653">
    <property type="entry name" value="BPD_transp_2"/>
    <property type="match status" value="1"/>
</dbReference>
<protein>
    <submittedName>
        <fullName evidence="7">Unannotated protein</fullName>
    </submittedName>
</protein>
<dbReference type="CDD" id="cd06581">
    <property type="entry name" value="TM_PBP1_LivM_like"/>
    <property type="match status" value="1"/>
</dbReference>
<feature type="transmembrane region" description="Helical" evidence="6">
    <location>
        <begin position="263"/>
        <end position="280"/>
    </location>
</feature>
<evidence type="ECO:0000256" key="6">
    <source>
        <dbReference type="SAM" id="Phobius"/>
    </source>
</evidence>
<evidence type="ECO:0000313" key="7">
    <source>
        <dbReference type="EMBL" id="CAB4936739.1"/>
    </source>
</evidence>
<gene>
    <name evidence="7" type="ORF">UFOPK3774_00384</name>
    <name evidence="8" type="ORF">UFOPK4049_00719</name>
</gene>
<name>A0A6J7J0W2_9ZZZZ</name>
<keyword evidence="4 6" id="KW-1133">Transmembrane helix</keyword>
<keyword evidence="2" id="KW-1003">Cell membrane</keyword>
<proteinExistence type="predicted"/>
<dbReference type="AlphaFoldDB" id="A0A6J7J0W2"/>
<sequence length="323" mass="33919">MFKKNMIRALFFAIAILLVGTFLDPYNQSQLSVALIIFIAVLSITLLTGASGQISLGQGALMAVGGYASALTILNFNLNLWLAIPIAVLVSALAGLLLGVTAARLSGPYLAGTTLVIALAIPSLANRFESVFAGEIGFSVDFGSSPAWLNKVIGDVPVEKWQLIVTVIFATIALFFALNILNTRTGRSWRALRDHDIAASLQGVNVGRSRIFIFMVTSAFAGMAGALYGLRGIVSPSVYAVSLSLSLLTAAILGGIRNISGAMIGSIIIVFLPDWIGAVTSRLSVPTRISDYLPALITGLLLVATVVLSPGGLSGSIHHKKHK</sequence>
<evidence type="ECO:0000256" key="4">
    <source>
        <dbReference type="ARBA" id="ARBA00022989"/>
    </source>
</evidence>
<dbReference type="GO" id="GO:0005886">
    <property type="term" value="C:plasma membrane"/>
    <property type="evidence" value="ECO:0007669"/>
    <property type="project" value="UniProtKB-SubCell"/>
</dbReference>
<feature type="transmembrane region" description="Helical" evidence="6">
    <location>
        <begin position="211"/>
        <end position="230"/>
    </location>
</feature>
<feature type="transmembrane region" description="Helical" evidence="6">
    <location>
        <begin position="80"/>
        <end position="100"/>
    </location>
</feature>
<dbReference type="PANTHER" id="PTHR30482:SF20">
    <property type="entry name" value="HIGH-AFFINITY BRANCHED-CHAIN AMINO ACID TRANSPORT SYSTEM PERMEASE PROTEIN LIVM"/>
    <property type="match status" value="1"/>
</dbReference>
<dbReference type="EMBL" id="CAFBNG010000049">
    <property type="protein sequence ID" value="CAB4936739.1"/>
    <property type="molecule type" value="Genomic_DNA"/>
</dbReference>
<accession>A0A6J7J0W2</accession>
<dbReference type="PANTHER" id="PTHR30482">
    <property type="entry name" value="HIGH-AFFINITY BRANCHED-CHAIN AMINO ACID TRANSPORT SYSTEM PERMEASE"/>
    <property type="match status" value="1"/>
</dbReference>
<keyword evidence="5 6" id="KW-0472">Membrane</keyword>
<reference evidence="7" key="1">
    <citation type="submission" date="2020-05" db="EMBL/GenBank/DDBJ databases">
        <authorList>
            <person name="Chiriac C."/>
            <person name="Salcher M."/>
            <person name="Ghai R."/>
            <person name="Kavagutti S V."/>
        </authorList>
    </citation>
    <scope>NUCLEOTIDE SEQUENCE</scope>
</reference>
<evidence type="ECO:0000256" key="2">
    <source>
        <dbReference type="ARBA" id="ARBA00022475"/>
    </source>
</evidence>
<dbReference type="InterPro" id="IPR001851">
    <property type="entry name" value="ABC_transp_permease"/>
</dbReference>